<dbReference type="AlphaFoldDB" id="A0AAQ3QLT6"/>
<proteinExistence type="predicted"/>
<reference evidence="3 4" key="1">
    <citation type="submission" date="2023-10" db="EMBL/GenBank/DDBJ databases">
        <title>Chromosome-scale genome assembly provides insights into flower coloration mechanisms of Canna indica.</title>
        <authorList>
            <person name="Li C."/>
        </authorList>
    </citation>
    <scope>NUCLEOTIDE SEQUENCE [LARGE SCALE GENOMIC DNA]</scope>
    <source>
        <tissue evidence="3">Flower</tissue>
    </source>
</reference>
<feature type="domain" description="MULE transposase" evidence="2">
    <location>
        <begin position="154"/>
        <end position="203"/>
    </location>
</feature>
<dbReference type="Proteomes" id="UP001327560">
    <property type="component" value="Chromosome 7"/>
</dbReference>
<evidence type="ECO:0000256" key="1">
    <source>
        <dbReference type="SAM" id="MobiDB-lite"/>
    </source>
</evidence>
<dbReference type="InterPro" id="IPR018289">
    <property type="entry name" value="MULE_transposase_dom"/>
</dbReference>
<dbReference type="EMBL" id="CP136896">
    <property type="protein sequence ID" value="WOL14218.1"/>
    <property type="molecule type" value="Genomic_DNA"/>
</dbReference>
<dbReference type="Pfam" id="PF10551">
    <property type="entry name" value="MULE"/>
    <property type="match status" value="1"/>
</dbReference>
<dbReference type="PANTHER" id="PTHR31973:SF197">
    <property type="entry name" value="SWIM-TYPE DOMAIN-CONTAINING PROTEIN"/>
    <property type="match status" value="1"/>
</dbReference>
<feature type="compositionally biased region" description="Polar residues" evidence="1">
    <location>
        <begin position="257"/>
        <end position="271"/>
    </location>
</feature>
<evidence type="ECO:0000313" key="4">
    <source>
        <dbReference type="Proteomes" id="UP001327560"/>
    </source>
</evidence>
<keyword evidence="4" id="KW-1185">Reference proteome</keyword>
<feature type="compositionally biased region" description="Basic and acidic residues" evidence="1">
    <location>
        <begin position="243"/>
        <end position="254"/>
    </location>
</feature>
<organism evidence="3 4">
    <name type="scientific">Canna indica</name>
    <name type="common">Indian-shot</name>
    <dbReference type="NCBI Taxonomy" id="4628"/>
    <lineage>
        <taxon>Eukaryota</taxon>
        <taxon>Viridiplantae</taxon>
        <taxon>Streptophyta</taxon>
        <taxon>Embryophyta</taxon>
        <taxon>Tracheophyta</taxon>
        <taxon>Spermatophyta</taxon>
        <taxon>Magnoliopsida</taxon>
        <taxon>Liliopsida</taxon>
        <taxon>Zingiberales</taxon>
        <taxon>Cannaceae</taxon>
        <taxon>Canna</taxon>
    </lineage>
</organism>
<evidence type="ECO:0000259" key="2">
    <source>
        <dbReference type="Pfam" id="PF10551"/>
    </source>
</evidence>
<dbReference type="PANTHER" id="PTHR31973">
    <property type="entry name" value="POLYPROTEIN, PUTATIVE-RELATED"/>
    <property type="match status" value="1"/>
</dbReference>
<accession>A0AAQ3QLT6</accession>
<protein>
    <recommendedName>
        <fullName evidence="2">MULE transposase domain-containing protein</fullName>
    </recommendedName>
</protein>
<gene>
    <name evidence="3" type="ORF">Cni_G22998</name>
</gene>
<sequence length="278" mass="32069">MHCLWRIYGSWKPGEITFIIKSYVNEHKCSRSMTNRQATVEWLANYYMEQFKQNPSWDVKLMAIDFQFKFYISIARAKWYRVRSYALEKLRGSVEDRYALLGPYLAEPRKKNPASLFNIVCDKEFTGAPPIFKRLYIVFDALKKRFLHDCRPIVGFDGCFLKTFLGGQLLSAIGINGNNQMFPISWAVVEGENYDAWRWVKQASPVEAEEEEGGAEEEEEGEEMPGSGLSICSPRGEWSGSIIRERDRRVRALQEDLNVTQTSQNSPNVGHNVTPRDD</sequence>
<name>A0AAQ3QLT6_9LILI</name>
<feature type="region of interest" description="Disordered" evidence="1">
    <location>
        <begin position="205"/>
        <end position="278"/>
    </location>
</feature>
<feature type="compositionally biased region" description="Acidic residues" evidence="1">
    <location>
        <begin position="207"/>
        <end position="223"/>
    </location>
</feature>
<evidence type="ECO:0000313" key="3">
    <source>
        <dbReference type="EMBL" id="WOL14218.1"/>
    </source>
</evidence>